<evidence type="ECO:0000256" key="4">
    <source>
        <dbReference type="ARBA" id="ARBA00022692"/>
    </source>
</evidence>
<sequence length="494" mass="51692">MTSRPSRKPATECAPGRSLLATAALAAVLALAGCASQGPAHQPLARLGSADVGLNDSANLGAADATALASSQWWTSLGDTRLNQLIDQALAGSPSLAASNARFEKAAALAAASSTASDVRGTLSADATRQRYTANGMIPAPIAGNIYNSGNLQAGLSWSPDFFGKHGADLQAALGQARAAKADSAAAANQLAAQVARSYIALARLIAQKEVAERTLGQRQSLLSLSEQRTRAGLDSQVELTQAQAGMPDAQTQIEMLGEQITLARRTIAVLCAQAPDAQNALSPRLSVLRIQPVPQALGADLLGRRPDVVAARWRVEAATQGIESARADFYPDVNLTAFVGLNALGLDNLLQGSSRQMGITPALRLPIFDGKRLRAQLRGKQADLDTAIAQYNGAVLDAVKQAGDAIASVQSLQRQQQLQTESLSKAERAYDFAVQRYQAGLGSQITVLNTETQLINQRRLAVDLQARELDTRVALAAALGGGWSDDTPAVAVQ</sequence>
<feature type="signal peptide" evidence="9">
    <location>
        <begin position="1"/>
        <end position="32"/>
    </location>
</feature>
<evidence type="ECO:0000256" key="5">
    <source>
        <dbReference type="ARBA" id="ARBA00022729"/>
    </source>
</evidence>
<evidence type="ECO:0000256" key="8">
    <source>
        <dbReference type="ARBA" id="ARBA00023288"/>
    </source>
</evidence>
<comment type="similarity">
    <text evidence="2 9">Belongs to the outer membrane factor (OMF) (TC 1.B.17) family.</text>
</comment>
<dbReference type="InterPro" id="IPR010131">
    <property type="entry name" value="MdtP/NodT-like"/>
</dbReference>
<evidence type="ECO:0000256" key="2">
    <source>
        <dbReference type="ARBA" id="ARBA00007613"/>
    </source>
</evidence>
<dbReference type="GO" id="GO:0015562">
    <property type="term" value="F:efflux transmembrane transporter activity"/>
    <property type="evidence" value="ECO:0007669"/>
    <property type="project" value="InterPro"/>
</dbReference>
<dbReference type="NCBIfam" id="TIGR01845">
    <property type="entry name" value="outer_NodT"/>
    <property type="match status" value="1"/>
</dbReference>
<keyword evidence="3 9" id="KW-1134">Transmembrane beta strand</keyword>
<dbReference type="EMBL" id="BKBW01000004">
    <property type="protein sequence ID" value="GEQ75463.1"/>
    <property type="molecule type" value="Genomic_DNA"/>
</dbReference>
<evidence type="ECO:0000256" key="9">
    <source>
        <dbReference type="RuleBase" id="RU362097"/>
    </source>
</evidence>
<dbReference type="PANTHER" id="PTHR30203:SF20">
    <property type="entry name" value="MULTIDRUG RESISTANCE OUTER MEMBRANE PROTEIN MDTP-RELATED"/>
    <property type="match status" value="1"/>
</dbReference>
<evidence type="ECO:0000256" key="7">
    <source>
        <dbReference type="ARBA" id="ARBA00023139"/>
    </source>
</evidence>
<reference evidence="10 11" key="1">
    <citation type="journal article" date="2019" name="Microbiol. Resour. Announc.">
        <title>Draft Genome Sequence of Comamonas testosteroni TA441, a Bacterium That Has a Cryptic Phenol Degradation Gene Cluster.</title>
        <authorList>
            <person name="Arai H."/>
            <person name="Ishii M."/>
        </authorList>
    </citation>
    <scope>NUCLEOTIDE SEQUENCE [LARGE SCALE GENOMIC DNA]</scope>
    <source>
        <strain evidence="10 11">TA441</strain>
    </source>
</reference>
<dbReference type="InterPro" id="IPR003423">
    <property type="entry name" value="OMP_efflux"/>
</dbReference>
<protein>
    <submittedName>
        <fullName evidence="10">RND transporter</fullName>
    </submittedName>
</protein>
<accession>A0A5A7MCM6</accession>
<dbReference type="GO" id="GO:0005886">
    <property type="term" value="C:plasma membrane"/>
    <property type="evidence" value="ECO:0007669"/>
    <property type="project" value="UniProtKB-SubCell"/>
</dbReference>
<comment type="caution">
    <text evidence="10">The sequence shown here is derived from an EMBL/GenBank/DDBJ whole genome shotgun (WGS) entry which is preliminary data.</text>
</comment>
<dbReference type="Gene3D" id="1.20.1600.10">
    <property type="entry name" value="Outer membrane efflux proteins (OEP)"/>
    <property type="match status" value="1"/>
</dbReference>
<dbReference type="RefSeq" id="WP_149355645.1">
    <property type="nucleotide sequence ID" value="NZ_BKBW01000004.1"/>
</dbReference>
<keyword evidence="6 9" id="KW-0472">Membrane</keyword>
<dbReference type="SUPFAM" id="SSF56954">
    <property type="entry name" value="Outer membrane efflux proteins (OEP)"/>
    <property type="match status" value="1"/>
</dbReference>
<name>A0A5A7MCM6_COMTE</name>
<keyword evidence="4 9" id="KW-0812">Transmembrane</keyword>
<dbReference type="Pfam" id="PF02321">
    <property type="entry name" value="OEP"/>
    <property type="match status" value="2"/>
</dbReference>
<dbReference type="Proteomes" id="UP000323105">
    <property type="component" value="Unassembled WGS sequence"/>
</dbReference>
<evidence type="ECO:0000256" key="3">
    <source>
        <dbReference type="ARBA" id="ARBA00022452"/>
    </source>
</evidence>
<keyword evidence="8 9" id="KW-0449">Lipoprotein</keyword>
<keyword evidence="7 9" id="KW-0564">Palmitate</keyword>
<keyword evidence="5 9" id="KW-0732">Signal</keyword>
<evidence type="ECO:0000313" key="11">
    <source>
        <dbReference type="Proteomes" id="UP000323105"/>
    </source>
</evidence>
<evidence type="ECO:0000313" key="10">
    <source>
        <dbReference type="EMBL" id="GEQ75463.1"/>
    </source>
</evidence>
<dbReference type="PROSITE" id="PS51257">
    <property type="entry name" value="PROKAR_LIPOPROTEIN"/>
    <property type="match status" value="1"/>
</dbReference>
<gene>
    <name evidence="10" type="ORF">CTTA_2468</name>
</gene>
<comment type="subcellular location">
    <subcellularLocation>
        <location evidence="9">Cell membrane</location>
        <topology evidence="9">Lipid-anchor</topology>
    </subcellularLocation>
    <subcellularLocation>
        <location evidence="1">Membrane</location>
    </subcellularLocation>
</comment>
<dbReference type="AlphaFoldDB" id="A0A5A7MCM6"/>
<evidence type="ECO:0000256" key="1">
    <source>
        <dbReference type="ARBA" id="ARBA00004370"/>
    </source>
</evidence>
<dbReference type="PANTHER" id="PTHR30203">
    <property type="entry name" value="OUTER MEMBRANE CATION EFFLUX PROTEIN"/>
    <property type="match status" value="1"/>
</dbReference>
<evidence type="ECO:0000256" key="6">
    <source>
        <dbReference type="ARBA" id="ARBA00023136"/>
    </source>
</evidence>
<feature type="chain" id="PRO_5023093158" evidence="9">
    <location>
        <begin position="33"/>
        <end position="494"/>
    </location>
</feature>
<proteinExistence type="inferred from homology"/>
<organism evidence="10 11">
    <name type="scientific">Comamonas testosteroni</name>
    <name type="common">Pseudomonas testosteroni</name>
    <dbReference type="NCBI Taxonomy" id="285"/>
    <lineage>
        <taxon>Bacteria</taxon>
        <taxon>Pseudomonadati</taxon>
        <taxon>Pseudomonadota</taxon>
        <taxon>Betaproteobacteria</taxon>
        <taxon>Burkholderiales</taxon>
        <taxon>Comamonadaceae</taxon>
        <taxon>Comamonas</taxon>
    </lineage>
</organism>
<dbReference type="Gene3D" id="2.20.200.10">
    <property type="entry name" value="Outer membrane efflux proteins (OEP)"/>
    <property type="match status" value="1"/>
</dbReference>